<evidence type="ECO:0000313" key="3">
    <source>
        <dbReference type="EMBL" id="CAF9936988.1"/>
    </source>
</evidence>
<dbReference type="InterPro" id="IPR056599">
    <property type="entry name" value="AAA_lid_fung"/>
</dbReference>
<dbReference type="OrthoDB" id="10042665at2759"/>
<dbReference type="InterPro" id="IPR054289">
    <property type="entry name" value="DUF7025"/>
</dbReference>
<dbReference type="SUPFAM" id="SSF52540">
    <property type="entry name" value="P-loop containing nucleoside triphosphate hydrolases"/>
    <property type="match status" value="1"/>
</dbReference>
<dbReference type="PANTHER" id="PTHR46411">
    <property type="entry name" value="FAMILY ATPASE, PUTATIVE-RELATED"/>
    <property type="match status" value="1"/>
</dbReference>
<dbReference type="Pfam" id="PF22942">
    <property type="entry name" value="DUF7025"/>
    <property type="match status" value="1"/>
</dbReference>
<dbReference type="GO" id="GO:0005524">
    <property type="term" value="F:ATP binding"/>
    <property type="evidence" value="ECO:0007669"/>
    <property type="project" value="InterPro"/>
</dbReference>
<dbReference type="SMART" id="SM00382">
    <property type="entry name" value="AAA"/>
    <property type="match status" value="1"/>
</dbReference>
<dbReference type="Pfam" id="PF23232">
    <property type="entry name" value="AAA_lid_13"/>
    <property type="match status" value="1"/>
</dbReference>
<dbReference type="PANTHER" id="PTHR46411:SF2">
    <property type="entry name" value="AAA+ ATPASE DOMAIN-CONTAINING PROTEIN"/>
    <property type="match status" value="1"/>
</dbReference>
<accession>A0A8H3GBX7</accession>
<gene>
    <name evidence="3" type="ORF">HETSPECPRED_010518</name>
</gene>
<dbReference type="AlphaFoldDB" id="A0A8H3GBX7"/>
<evidence type="ECO:0000259" key="2">
    <source>
        <dbReference type="SMART" id="SM00382"/>
    </source>
</evidence>
<comment type="caution">
    <text evidence="3">The sequence shown here is derived from an EMBL/GenBank/DDBJ whole genome shotgun (WGS) entry which is preliminary data.</text>
</comment>
<organism evidence="3 4">
    <name type="scientific">Heterodermia speciosa</name>
    <dbReference type="NCBI Taxonomy" id="116794"/>
    <lineage>
        <taxon>Eukaryota</taxon>
        <taxon>Fungi</taxon>
        <taxon>Dikarya</taxon>
        <taxon>Ascomycota</taxon>
        <taxon>Pezizomycotina</taxon>
        <taxon>Lecanoromycetes</taxon>
        <taxon>OSLEUM clade</taxon>
        <taxon>Lecanoromycetidae</taxon>
        <taxon>Caliciales</taxon>
        <taxon>Physciaceae</taxon>
        <taxon>Heterodermia</taxon>
    </lineage>
</organism>
<protein>
    <recommendedName>
        <fullName evidence="2">AAA+ ATPase domain-containing protein</fullName>
    </recommendedName>
</protein>
<dbReference type="EMBL" id="CAJPDS010000097">
    <property type="protein sequence ID" value="CAF9936988.1"/>
    <property type="molecule type" value="Genomic_DNA"/>
</dbReference>
<keyword evidence="4" id="KW-1185">Reference proteome</keyword>
<reference evidence="3" key="1">
    <citation type="submission" date="2021-03" db="EMBL/GenBank/DDBJ databases">
        <authorList>
            <person name="Tagirdzhanova G."/>
        </authorList>
    </citation>
    <scope>NUCLEOTIDE SEQUENCE</scope>
</reference>
<evidence type="ECO:0000313" key="4">
    <source>
        <dbReference type="Proteomes" id="UP000664521"/>
    </source>
</evidence>
<dbReference type="CDD" id="cd19481">
    <property type="entry name" value="RecA-like_protease"/>
    <property type="match status" value="1"/>
</dbReference>
<dbReference type="InterPro" id="IPR003959">
    <property type="entry name" value="ATPase_AAA_core"/>
</dbReference>
<name>A0A8H3GBX7_9LECA</name>
<dbReference type="InterPro" id="IPR003593">
    <property type="entry name" value="AAA+_ATPase"/>
</dbReference>
<dbReference type="Gene3D" id="3.40.50.300">
    <property type="entry name" value="P-loop containing nucleotide triphosphate hydrolases"/>
    <property type="match status" value="1"/>
</dbReference>
<dbReference type="Pfam" id="PF00004">
    <property type="entry name" value="AAA"/>
    <property type="match status" value="1"/>
</dbReference>
<proteinExistence type="predicted"/>
<dbReference type="GO" id="GO:0016887">
    <property type="term" value="F:ATP hydrolysis activity"/>
    <property type="evidence" value="ECO:0007669"/>
    <property type="project" value="InterPro"/>
</dbReference>
<feature type="domain" description="AAA+ ATPase" evidence="2">
    <location>
        <begin position="417"/>
        <end position="538"/>
    </location>
</feature>
<dbReference type="Proteomes" id="UP000664521">
    <property type="component" value="Unassembled WGS sequence"/>
</dbReference>
<dbReference type="InterPro" id="IPR027417">
    <property type="entry name" value="P-loop_NTPase"/>
</dbReference>
<evidence type="ECO:0000256" key="1">
    <source>
        <dbReference type="SAM" id="MobiDB-lite"/>
    </source>
</evidence>
<feature type="region of interest" description="Disordered" evidence="1">
    <location>
        <begin position="1"/>
        <end position="20"/>
    </location>
</feature>
<sequence>MDCFNQELDSPSKKPISSDGSKITLKSRELRSIMADVLGEHLDHIHEVNWIETEQVIDKPYEMVFWYWEEFWEATRSSKGSGRIRELLRDFLEYISNLNPQGVKLAESISTITKVCVSDLWQLFRPGTWVVSKPYLDEPQFFRVRECYHRDTYPDKEAEKYQRSFVVLAWTFGWTGTEIRQEHYEFFIGYEHSEDEKKITDLPCYPVTHHRDDEGHHESQNIEALEKYVGERGKLFCKFCTESSKPKHHRYQGDLLYYQPERSERMDLEQLEVEEENIMIDFTGFERYAPDSIGVIGKLQPVRVLACKCKLCFGENDVSSEWMSSFAKMDGGEDDDNRNYSLLPARALGYCLNSKNWAQFHVGRISPIERPKSDEILEKLIFPEESGGIKEDLKTLIEQHGSTKTPLIADPIAGKGSGLTILLHGPPGVGKTLTAETLANATGKPLYVVGASHIGLYSGLAEARLIRIFELAERWQAVLLIDEADVFLDSRGSRGEGDMAKNALVSVMLRALEYYKGILIMTTNRVMTFDVAMLSRCHYTVNFKCLTLEQERNIWKGYINQLNDRNCHRKSEVEDWVRQITKKKTKLSGREIRNVFTVAQTLAQAEPNKKIMKKHLERVYDRLAEFLDAMEKNKTTQQALLNAAYEP</sequence>